<dbReference type="SUPFAM" id="SSF49764">
    <property type="entry name" value="HSP20-like chaperones"/>
    <property type="match status" value="1"/>
</dbReference>
<dbReference type="EMBL" id="UYYG01001152">
    <property type="protein sequence ID" value="VDN55278.1"/>
    <property type="molecule type" value="Genomic_DNA"/>
</dbReference>
<organism evidence="7 9">
    <name type="scientific">Dracunculus medinensis</name>
    <name type="common">Guinea worm</name>
    <dbReference type="NCBI Taxonomy" id="318479"/>
    <lineage>
        <taxon>Eukaryota</taxon>
        <taxon>Metazoa</taxon>
        <taxon>Ecdysozoa</taxon>
        <taxon>Nematoda</taxon>
        <taxon>Chromadorea</taxon>
        <taxon>Rhabditida</taxon>
        <taxon>Spirurina</taxon>
        <taxon>Dracunculoidea</taxon>
        <taxon>Dracunculidae</taxon>
        <taxon>Dracunculus</taxon>
    </lineage>
</organism>
<dbReference type="InterPro" id="IPR008978">
    <property type="entry name" value="HSP20-like_chaperone"/>
</dbReference>
<reference evidence="9" key="1">
    <citation type="submission" date="2017-02" db="UniProtKB">
        <authorList>
            <consortium name="WormBaseParasite"/>
        </authorList>
    </citation>
    <scope>IDENTIFICATION</scope>
</reference>
<feature type="domain" description="CHORD" evidence="5">
    <location>
        <begin position="10"/>
        <end position="69"/>
    </location>
</feature>
<protein>
    <submittedName>
        <fullName evidence="9">CHORD domain-containing protein</fullName>
    </submittedName>
</protein>
<dbReference type="InterPro" id="IPR007051">
    <property type="entry name" value="CHORD_dom"/>
</dbReference>
<dbReference type="Gene3D" id="2.60.40.790">
    <property type="match status" value="1"/>
</dbReference>
<evidence type="ECO:0000256" key="3">
    <source>
        <dbReference type="ARBA" id="ARBA00022833"/>
    </source>
</evidence>
<dbReference type="STRING" id="318479.A0A0N4U2I5"/>
<reference evidence="6 8" key="2">
    <citation type="submission" date="2018-11" db="EMBL/GenBank/DDBJ databases">
        <authorList>
            <consortium name="Pathogen Informatics"/>
        </authorList>
    </citation>
    <scope>NUCLEOTIDE SEQUENCE [LARGE SCALE GENOMIC DNA]</scope>
</reference>
<evidence type="ECO:0000256" key="2">
    <source>
        <dbReference type="ARBA" id="ARBA00022737"/>
    </source>
</evidence>
<feature type="domain" description="CHORD" evidence="5">
    <location>
        <begin position="152"/>
        <end position="211"/>
    </location>
</feature>
<evidence type="ECO:0000313" key="7">
    <source>
        <dbReference type="Proteomes" id="UP000038040"/>
    </source>
</evidence>
<name>A0A0N4U2I5_DRAME</name>
<dbReference type="Gene3D" id="4.10.1130.20">
    <property type="match status" value="2"/>
</dbReference>
<feature type="domain" description="CS" evidence="4">
    <location>
        <begin position="219"/>
        <end position="313"/>
    </location>
</feature>
<evidence type="ECO:0000313" key="8">
    <source>
        <dbReference type="Proteomes" id="UP000274756"/>
    </source>
</evidence>
<accession>A0A0N4U2I5</accession>
<proteinExistence type="predicted"/>
<dbReference type="OrthoDB" id="10261079at2759"/>
<keyword evidence="1" id="KW-0479">Metal-binding</keyword>
<dbReference type="PANTHER" id="PTHR46983">
    <property type="entry name" value="CYSTEINE AND HISTIDINE-RICH DOMAIN-CONTAINING PROTEIN 1"/>
    <property type="match status" value="1"/>
</dbReference>
<dbReference type="CDD" id="cd06466">
    <property type="entry name" value="p23_CS_SGT1_like"/>
    <property type="match status" value="1"/>
</dbReference>
<evidence type="ECO:0000259" key="4">
    <source>
        <dbReference type="PROSITE" id="PS51203"/>
    </source>
</evidence>
<evidence type="ECO:0000313" key="6">
    <source>
        <dbReference type="EMBL" id="VDN55278.1"/>
    </source>
</evidence>
<keyword evidence="3" id="KW-0862">Zinc</keyword>
<evidence type="ECO:0000259" key="5">
    <source>
        <dbReference type="PROSITE" id="PS51401"/>
    </source>
</evidence>
<dbReference type="PROSITE" id="PS51203">
    <property type="entry name" value="CS"/>
    <property type="match status" value="1"/>
</dbReference>
<dbReference type="PANTHER" id="PTHR46983:SF3">
    <property type="entry name" value="CHPADIPLOID STATE MAINTENANCE PROTEIN CHPA"/>
    <property type="match status" value="1"/>
</dbReference>
<evidence type="ECO:0000313" key="9">
    <source>
        <dbReference type="WBParaSite" id="DME_0000089101-mRNA-1"/>
    </source>
</evidence>
<dbReference type="Pfam" id="PF04968">
    <property type="entry name" value="CHORD"/>
    <property type="match status" value="2"/>
</dbReference>
<dbReference type="GO" id="GO:0046872">
    <property type="term" value="F:metal ion binding"/>
    <property type="evidence" value="ECO:0007669"/>
    <property type="project" value="UniProtKB-KW"/>
</dbReference>
<evidence type="ECO:0000256" key="1">
    <source>
        <dbReference type="ARBA" id="ARBA00022723"/>
    </source>
</evidence>
<dbReference type="InterPro" id="IPR007052">
    <property type="entry name" value="CS_dom"/>
</dbReference>
<dbReference type="AlphaFoldDB" id="A0A0N4U2I5"/>
<dbReference type="Proteomes" id="UP000274756">
    <property type="component" value="Unassembled WGS sequence"/>
</dbReference>
<keyword evidence="8" id="KW-1185">Reference proteome</keyword>
<dbReference type="InterPro" id="IPR039790">
    <property type="entry name" value="CHRD1"/>
</dbReference>
<sequence>MSGDKSLLYCYNKGCGKKFNPTENGPESCLYHPGPPYFHDAYKIWNCCNKKSTDFGTWLSFVGCTKGMHNGEKPNVDDSAKPIKSESKIRPEAPEEVIVWNGLNKPAFRDDRPRIMQNLEVNISDGVVKAIEAFEHASLNSRNDVVQIGSPCRNSGCNQVYEGLMSDEKTCIYHSGTAVFHEGMKFWSCCEKKTTDFGAFMEQKGCTAGKHNWSKIEIDAKIREDWFCRSGFVHLNIYCKGVMPDKCSVKCDGLVLLLKIVHGFGTKETEKKYELFDAIEVGESKVNFGERKIELVLKQKCSGDKPSNWPRLIYDPVIDAVEN</sequence>
<dbReference type="WBParaSite" id="DME_0000089101-mRNA-1">
    <property type="protein sequence ID" value="DME_0000089101-mRNA-1"/>
    <property type="gene ID" value="DME_0000089101"/>
</dbReference>
<gene>
    <name evidence="6" type="ORF">DME_LOCUS5251</name>
</gene>
<dbReference type="Proteomes" id="UP000038040">
    <property type="component" value="Unplaced"/>
</dbReference>
<keyword evidence="2" id="KW-0677">Repeat</keyword>
<dbReference type="PROSITE" id="PS51401">
    <property type="entry name" value="CHORD"/>
    <property type="match status" value="2"/>
</dbReference>